<accession>A0A7X2KYD5</accession>
<dbReference type="InterPro" id="IPR039418">
    <property type="entry name" value="LexA-like"/>
</dbReference>
<dbReference type="CDD" id="cd06529">
    <property type="entry name" value="S24_LexA-like"/>
    <property type="match status" value="1"/>
</dbReference>
<keyword evidence="1" id="KW-0805">Transcription regulation</keyword>
<dbReference type="AlphaFoldDB" id="A0A7X2KYD5"/>
<protein>
    <submittedName>
        <fullName evidence="5">DUF723 domain-containing protein</fullName>
    </submittedName>
</protein>
<sequence length="237" mass="26798">MAKLKVTFEEAQARLDNKFPDSGIKLLTFDGMDRGCELEHPEIGQCGFTRFTSVLAYSSTQDLLYAMKRKVVRARKAEREAELREGPQLMLHSRNEPLNEDDYVGLRFYKDIRFAAGSGAFEQDDYNGYYLPFGKSTLYRAGVKASKAVCFTVQGNSMCPAMPDGTTIGVDLDSKVVKDGQVYAFVQDDLLRVKVIQVMPGQQFRLYSYNSVEYPAEVVEMSEIDIVGKVFWWSVLV</sequence>
<dbReference type="Pfam" id="PF00717">
    <property type="entry name" value="Peptidase_S24"/>
    <property type="match status" value="1"/>
</dbReference>
<dbReference type="RefSeq" id="WP_095502965.1">
    <property type="nucleotide sequence ID" value="NZ_WJXO01000001.1"/>
</dbReference>
<dbReference type="Proteomes" id="UP000486297">
    <property type="component" value="Unassembled WGS sequence"/>
</dbReference>
<dbReference type="InterPro" id="IPR036286">
    <property type="entry name" value="LexA/Signal_pep-like_sf"/>
</dbReference>
<dbReference type="InterPro" id="IPR015927">
    <property type="entry name" value="Peptidase_S24_S26A/B/C"/>
</dbReference>
<dbReference type="EMBL" id="WJXO01000001">
    <property type="protein sequence ID" value="MRN38596.1"/>
    <property type="molecule type" value="Genomic_DNA"/>
</dbReference>
<dbReference type="PANTHER" id="PTHR40661:SF2">
    <property type="entry name" value="HTH-TYPE TRANSCRIPTIONAL REGULATOR PRTR"/>
    <property type="match status" value="1"/>
</dbReference>
<dbReference type="PANTHER" id="PTHR40661">
    <property type="match status" value="1"/>
</dbReference>
<dbReference type="SUPFAM" id="SSF51306">
    <property type="entry name" value="LexA/Signal peptidase"/>
    <property type="match status" value="1"/>
</dbReference>
<evidence type="ECO:0000256" key="2">
    <source>
        <dbReference type="ARBA" id="ARBA00023125"/>
    </source>
</evidence>
<proteinExistence type="predicted"/>
<keyword evidence="6" id="KW-1185">Reference proteome</keyword>
<feature type="domain" description="Peptidase S24/S26A/S26B/S26C" evidence="4">
    <location>
        <begin position="113"/>
        <end position="231"/>
    </location>
</feature>
<keyword evidence="3" id="KW-0804">Transcription</keyword>
<evidence type="ECO:0000259" key="4">
    <source>
        <dbReference type="Pfam" id="PF00717"/>
    </source>
</evidence>
<keyword evidence="2" id="KW-0238">DNA-binding</keyword>
<dbReference type="Gene3D" id="2.10.109.10">
    <property type="entry name" value="Umud Fragment, subunit A"/>
    <property type="match status" value="1"/>
</dbReference>
<dbReference type="Pfam" id="PF05265">
    <property type="entry name" value="DUF723"/>
    <property type="match status" value="1"/>
</dbReference>
<dbReference type="GO" id="GO:0003677">
    <property type="term" value="F:DNA binding"/>
    <property type="evidence" value="ECO:0007669"/>
    <property type="project" value="UniProtKB-KW"/>
</dbReference>
<evidence type="ECO:0000313" key="6">
    <source>
        <dbReference type="Proteomes" id="UP000486297"/>
    </source>
</evidence>
<gene>
    <name evidence="5" type="ORF">GJU80_08935</name>
</gene>
<comment type="caution">
    <text evidence="5">The sequence shown here is derived from an EMBL/GenBank/DDBJ whole genome shotgun (WGS) entry which is preliminary data.</text>
</comment>
<dbReference type="InterPro" id="IPR007929">
    <property type="entry name" value="DUF723"/>
</dbReference>
<organism evidence="5 6">
    <name type="scientific">Neisseria brasiliensis</name>
    <dbReference type="NCBI Taxonomy" id="2666100"/>
    <lineage>
        <taxon>Bacteria</taxon>
        <taxon>Pseudomonadati</taxon>
        <taxon>Pseudomonadota</taxon>
        <taxon>Betaproteobacteria</taxon>
        <taxon>Neisseriales</taxon>
        <taxon>Neisseriaceae</taxon>
        <taxon>Neisseria</taxon>
    </lineage>
</organism>
<evidence type="ECO:0000256" key="3">
    <source>
        <dbReference type="ARBA" id="ARBA00023163"/>
    </source>
</evidence>
<evidence type="ECO:0000256" key="1">
    <source>
        <dbReference type="ARBA" id="ARBA00023015"/>
    </source>
</evidence>
<evidence type="ECO:0000313" key="5">
    <source>
        <dbReference type="EMBL" id="MRN38596.1"/>
    </source>
</evidence>
<reference evidence="5" key="1">
    <citation type="journal article" name="Emerg. Infect. Dis.">
        <title>Two cases of a newly characterized neisseria species.</title>
        <authorList>
            <person name="Mustapha M."/>
            <person name="Lemos A.P.S."/>
            <person name="Harrison L.H."/>
            <person name="Vantyne D."/>
            <person name="Sacchi C.T."/>
        </authorList>
    </citation>
    <scope>NUCLEOTIDE SEQUENCE</scope>
    <source>
        <strain evidence="5">N.95.16</strain>
    </source>
</reference>
<name>A0A7X2KYD5_9NEIS</name>